<dbReference type="InterPro" id="IPR041698">
    <property type="entry name" value="Methyltransf_25"/>
</dbReference>
<dbReference type="PANTHER" id="PTHR42912">
    <property type="entry name" value="METHYLTRANSFERASE"/>
    <property type="match status" value="1"/>
</dbReference>
<dbReference type="Pfam" id="PF13649">
    <property type="entry name" value="Methyltransf_25"/>
    <property type="match status" value="1"/>
</dbReference>
<feature type="domain" description="Methyltransferase" evidence="1">
    <location>
        <begin position="42"/>
        <end position="137"/>
    </location>
</feature>
<organism evidence="2 3">
    <name type="scientific">Candidatus Falkowbacteria bacterium GW2011_GWF2_39_8</name>
    <dbReference type="NCBI Taxonomy" id="1618642"/>
    <lineage>
        <taxon>Bacteria</taxon>
        <taxon>Candidatus Falkowiibacteriota</taxon>
    </lineage>
</organism>
<dbReference type="GO" id="GO:0008168">
    <property type="term" value="F:methyltransferase activity"/>
    <property type="evidence" value="ECO:0007669"/>
    <property type="project" value="TreeGrafter"/>
</dbReference>
<evidence type="ECO:0000313" key="3">
    <source>
        <dbReference type="Proteomes" id="UP000034137"/>
    </source>
</evidence>
<gene>
    <name evidence="2" type="ORF">UT64_C0007G0007</name>
</gene>
<dbReference type="InterPro" id="IPR029063">
    <property type="entry name" value="SAM-dependent_MTases_sf"/>
</dbReference>
<dbReference type="CDD" id="cd02440">
    <property type="entry name" value="AdoMet_MTases"/>
    <property type="match status" value="1"/>
</dbReference>
<dbReference type="InterPro" id="IPR050508">
    <property type="entry name" value="Methyltransf_Superfamily"/>
</dbReference>
<comment type="caution">
    <text evidence="2">The sequence shown here is derived from an EMBL/GenBank/DDBJ whole genome shotgun (WGS) entry which is preliminary data.</text>
</comment>
<dbReference type="SUPFAM" id="SSF53335">
    <property type="entry name" value="S-adenosyl-L-methionine-dependent methyltransferases"/>
    <property type="match status" value="1"/>
</dbReference>
<dbReference type="Proteomes" id="UP000034137">
    <property type="component" value="Unassembled WGS sequence"/>
</dbReference>
<dbReference type="Gene3D" id="3.40.50.150">
    <property type="entry name" value="Vaccinia Virus protein VP39"/>
    <property type="match status" value="1"/>
</dbReference>
<accession>A0A0G0SFM1</accession>
<sequence length="218" mass="25041">MQDKIQEFWEKALASYGAKDWIDKPTIFVEQAVQYFPKNGKILELAAGQGQDSRFLAKKNFEVTCTDRSDFGLEAAAEKSKKDNLNLTFKKVDFSKTLPFPDGTFDVVYSHLGLHYFTKENTRRLFLEIQRVLKPQGIIAALFNSTDDPEISGDGFEKIEDNYYFEVKTGLQKRYFTLEDTQYFTEGLFEPIILDDLGRAYKDGKTALIRLVARKIGQ</sequence>
<evidence type="ECO:0000313" key="2">
    <source>
        <dbReference type="EMBL" id="KKR33505.1"/>
    </source>
</evidence>
<dbReference type="PANTHER" id="PTHR42912:SF93">
    <property type="entry name" value="N6-ADENOSINE-METHYLTRANSFERASE TMT1A"/>
    <property type="match status" value="1"/>
</dbReference>
<reference evidence="2 3" key="1">
    <citation type="journal article" date="2015" name="Nature">
        <title>rRNA introns, odd ribosomes, and small enigmatic genomes across a large radiation of phyla.</title>
        <authorList>
            <person name="Brown C.T."/>
            <person name="Hug L.A."/>
            <person name="Thomas B.C."/>
            <person name="Sharon I."/>
            <person name="Castelle C.J."/>
            <person name="Singh A."/>
            <person name="Wilkins M.J."/>
            <person name="Williams K.H."/>
            <person name="Banfield J.F."/>
        </authorList>
    </citation>
    <scope>NUCLEOTIDE SEQUENCE [LARGE SCALE GENOMIC DNA]</scope>
</reference>
<dbReference type="AlphaFoldDB" id="A0A0G0SFM1"/>
<name>A0A0G0SFM1_9BACT</name>
<dbReference type="EMBL" id="LBXO01000007">
    <property type="protein sequence ID" value="KKR33505.1"/>
    <property type="molecule type" value="Genomic_DNA"/>
</dbReference>
<proteinExistence type="predicted"/>
<evidence type="ECO:0000259" key="1">
    <source>
        <dbReference type="Pfam" id="PF13649"/>
    </source>
</evidence>
<protein>
    <recommendedName>
        <fullName evidence="1">Methyltransferase domain-containing protein</fullName>
    </recommendedName>
</protein>